<accession>A0ABV2W594</accession>
<gene>
    <name evidence="4" type="ORF">ABZ508_15270</name>
</gene>
<dbReference type="PANTHER" id="PTHR43736:SF1">
    <property type="entry name" value="DIHYDRONEOPTERIN TRIPHOSPHATE DIPHOSPHATASE"/>
    <property type="match status" value="1"/>
</dbReference>
<keyword evidence="5" id="KW-1185">Reference proteome</keyword>
<evidence type="ECO:0000313" key="4">
    <source>
        <dbReference type="EMBL" id="MEU0708712.1"/>
    </source>
</evidence>
<dbReference type="EMBL" id="JBEXZR010000011">
    <property type="protein sequence ID" value="MEU0708712.1"/>
    <property type="molecule type" value="Genomic_DNA"/>
</dbReference>
<dbReference type="PANTHER" id="PTHR43736">
    <property type="entry name" value="ADP-RIBOSE PYROPHOSPHATASE"/>
    <property type="match status" value="1"/>
</dbReference>
<protein>
    <submittedName>
        <fullName evidence="4">NUDIX domain-containing protein</fullName>
    </submittedName>
</protein>
<evidence type="ECO:0000313" key="5">
    <source>
        <dbReference type="Proteomes" id="UP001550378"/>
    </source>
</evidence>
<feature type="region of interest" description="Disordered" evidence="2">
    <location>
        <begin position="1"/>
        <end position="26"/>
    </location>
</feature>
<comment type="caution">
    <text evidence="4">The sequence shown here is derived from an EMBL/GenBank/DDBJ whole genome shotgun (WGS) entry which is preliminary data.</text>
</comment>
<dbReference type="Proteomes" id="UP001550378">
    <property type="component" value="Unassembled WGS sequence"/>
</dbReference>
<evidence type="ECO:0000259" key="3">
    <source>
        <dbReference type="PROSITE" id="PS51462"/>
    </source>
</evidence>
<evidence type="ECO:0000256" key="1">
    <source>
        <dbReference type="ARBA" id="ARBA00005582"/>
    </source>
</evidence>
<dbReference type="PROSITE" id="PS51462">
    <property type="entry name" value="NUDIX"/>
    <property type="match status" value="1"/>
</dbReference>
<dbReference type="CDD" id="cd04683">
    <property type="entry name" value="NUDIX_Hydrolase"/>
    <property type="match status" value="1"/>
</dbReference>
<name>A0ABV2W594_9ACTN</name>
<evidence type="ECO:0000256" key="2">
    <source>
        <dbReference type="SAM" id="MobiDB-lite"/>
    </source>
</evidence>
<sequence>MTHQQTPEPAPPPVPARPGGGTGRYTAPVDVHLVLRRTGAHGDEVLLSRRADPVYATGLLHLPSGHVDGPHEDMVDAVIREGLEETGVRIDRADVRAAVTVHHRSPGGGARVGFFLEAVRCRGTPSIREPHLCSELTWAPLAALPDDMVAFCRAGLDAYRRGVPMAAHFQHPGDPIAHSPGADRLRPVPPARRYGSPPGTA</sequence>
<dbReference type="RefSeq" id="WP_359658986.1">
    <property type="nucleotide sequence ID" value="NZ_JBEXZP010000449.1"/>
</dbReference>
<proteinExistence type="inferred from homology"/>
<organism evidence="4 5">
    <name type="scientific">Streptomyces lavendulocolor</name>
    <dbReference type="NCBI Taxonomy" id="67316"/>
    <lineage>
        <taxon>Bacteria</taxon>
        <taxon>Bacillati</taxon>
        <taxon>Actinomycetota</taxon>
        <taxon>Actinomycetes</taxon>
        <taxon>Kitasatosporales</taxon>
        <taxon>Streptomycetaceae</taxon>
        <taxon>Streptomyces</taxon>
    </lineage>
</organism>
<dbReference type="SUPFAM" id="SSF55811">
    <property type="entry name" value="Nudix"/>
    <property type="match status" value="1"/>
</dbReference>
<dbReference type="InterPro" id="IPR000086">
    <property type="entry name" value="NUDIX_hydrolase_dom"/>
</dbReference>
<reference evidence="4 5" key="1">
    <citation type="submission" date="2024-06" db="EMBL/GenBank/DDBJ databases">
        <title>The Natural Products Discovery Center: Release of the First 8490 Sequenced Strains for Exploring Actinobacteria Biosynthetic Diversity.</title>
        <authorList>
            <person name="Kalkreuter E."/>
            <person name="Kautsar S.A."/>
            <person name="Yang D."/>
            <person name="Bader C.D."/>
            <person name="Teijaro C.N."/>
            <person name="Fluegel L."/>
            <person name="Davis C.M."/>
            <person name="Simpson J.R."/>
            <person name="Lauterbach L."/>
            <person name="Steele A.D."/>
            <person name="Gui C."/>
            <person name="Meng S."/>
            <person name="Li G."/>
            <person name="Viehrig K."/>
            <person name="Ye F."/>
            <person name="Su P."/>
            <person name="Kiefer A.F."/>
            <person name="Nichols A."/>
            <person name="Cepeda A.J."/>
            <person name="Yan W."/>
            <person name="Fan B."/>
            <person name="Jiang Y."/>
            <person name="Adhikari A."/>
            <person name="Zheng C.-J."/>
            <person name="Schuster L."/>
            <person name="Cowan T.M."/>
            <person name="Smanski M.J."/>
            <person name="Chevrette M.G."/>
            <person name="De Carvalho L.P.S."/>
            <person name="Shen B."/>
        </authorList>
    </citation>
    <scope>NUCLEOTIDE SEQUENCE [LARGE SCALE GENOMIC DNA]</scope>
    <source>
        <strain evidence="4 5">NPDC006337</strain>
    </source>
</reference>
<dbReference type="Pfam" id="PF00293">
    <property type="entry name" value="NUDIX"/>
    <property type="match status" value="1"/>
</dbReference>
<feature type="domain" description="Nudix hydrolase" evidence="3">
    <location>
        <begin position="24"/>
        <end position="165"/>
    </location>
</feature>
<feature type="region of interest" description="Disordered" evidence="2">
    <location>
        <begin position="171"/>
        <end position="201"/>
    </location>
</feature>
<dbReference type="Gene3D" id="3.90.79.10">
    <property type="entry name" value="Nucleoside Triphosphate Pyrophosphohydrolase"/>
    <property type="match status" value="1"/>
</dbReference>
<dbReference type="InterPro" id="IPR015797">
    <property type="entry name" value="NUDIX_hydrolase-like_dom_sf"/>
</dbReference>
<comment type="similarity">
    <text evidence="1">Belongs to the Nudix hydrolase family.</text>
</comment>